<dbReference type="GO" id="GO:0016787">
    <property type="term" value="F:hydrolase activity"/>
    <property type="evidence" value="ECO:0007669"/>
    <property type="project" value="UniProtKB-KW"/>
</dbReference>
<dbReference type="SUPFAM" id="SSF52540">
    <property type="entry name" value="P-loop containing nucleoside triphosphate hydrolases"/>
    <property type="match status" value="1"/>
</dbReference>
<evidence type="ECO:0000256" key="5">
    <source>
        <dbReference type="ARBA" id="ARBA00022741"/>
    </source>
</evidence>
<keyword evidence="9" id="KW-0051">Antiviral defense</keyword>
<dbReference type="NCBIfam" id="TIGR01587">
    <property type="entry name" value="cas3_core"/>
    <property type="match status" value="1"/>
</dbReference>
<evidence type="ECO:0000259" key="11">
    <source>
        <dbReference type="PROSITE" id="PS51194"/>
    </source>
</evidence>
<dbReference type="EMBL" id="JARQBJ010000002">
    <property type="protein sequence ID" value="MDT2809807.1"/>
    <property type="molecule type" value="Genomic_DNA"/>
</dbReference>
<keyword evidence="8" id="KW-0067">ATP-binding</keyword>
<name>A0AAW8U0L8_9ENTE</name>
<keyword evidence="4" id="KW-0479">Metal-binding</keyword>
<dbReference type="Pfam" id="PF22590">
    <property type="entry name" value="Cas3-like_C_2"/>
    <property type="match status" value="1"/>
</dbReference>
<dbReference type="SMART" id="SM00490">
    <property type="entry name" value="HELICc"/>
    <property type="match status" value="1"/>
</dbReference>
<dbReference type="InterPro" id="IPR011545">
    <property type="entry name" value="DEAD/DEAH_box_helicase_dom"/>
</dbReference>
<dbReference type="Gene3D" id="1.10.3210.30">
    <property type="match status" value="1"/>
</dbReference>
<dbReference type="InterPro" id="IPR006674">
    <property type="entry name" value="HD_domain"/>
</dbReference>
<dbReference type="SUPFAM" id="SSF109604">
    <property type="entry name" value="HD-domain/PDEase-like"/>
    <property type="match status" value="1"/>
</dbReference>
<dbReference type="Pfam" id="PF00270">
    <property type="entry name" value="DEAD"/>
    <property type="match status" value="1"/>
</dbReference>
<organism evidence="13 14">
    <name type="scientific">Enterococcus asini</name>
    <dbReference type="NCBI Taxonomy" id="57732"/>
    <lineage>
        <taxon>Bacteria</taxon>
        <taxon>Bacillati</taxon>
        <taxon>Bacillota</taxon>
        <taxon>Bacilli</taxon>
        <taxon>Lactobacillales</taxon>
        <taxon>Enterococcaceae</taxon>
        <taxon>Enterococcus</taxon>
    </lineage>
</organism>
<evidence type="ECO:0000256" key="6">
    <source>
        <dbReference type="ARBA" id="ARBA00022801"/>
    </source>
</evidence>
<dbReference type="Pfam" id="PF01966">
    <property type="entry name" value="HD"/>
    <property type="match status" value="1"/>
</dbReference>
<proteinExistence type="inferred from homology"/>
<evidence type="ECO:0000313" key="13">
    <source>
        <dbReference type="EMBL" id="MDT2809807.1"/>
    </source>
</evidence>
<dbReference type="GO" id="GO:0005524">
    <property type="term" value="F:ATP binding"/>
    <property type="evidence" value="ECO:0007669"/>
    <property type="project" value="UniProtKB-KW"/>
</dbReference>
<reference evidence="13" key="1">
    <citation type="submission" date="2023-03" db="EMBL/GenBank/DDBJ databases">
        <authorList>
            <person name="Shen W."/>
            <person name="Cai J."/>
        </authorList>
    </citation>
    <scope>NUCLEOTIDE SEQUENCE</scope>
    <source>
        <strain evidence="13">B226-2</strain>
    </source>
</reference>
<dbReference type="PROSITE" id="PS51643">
    <property type="entry name" value="HD_CAS3"/>
    <property type="match status" value="1"/>
</dbReference>
<protein>
    <submittedName>
        <fullName evidence="13">CRISPR-associated helicase Cas3</fullName>
    </submittedName>
</protein>
<dbReference type="CDD" id="cd09641">
    <property type="entry name" value="Cas3''_I"/>
    <property type="match status" value="1"/>
</dbReference>
<dbReference type="GO" id="GO:0051607">
    <property type="term" value="P:defense response to virus"/>
    <property type="evidence" value="ECO:0007669"/>
    <property type="project" value="UniProtKB-KW"/>
</dbReference>
<dbReference type="InterPro" id="IPR006474">
    <property type="entry name" value="Helicase_Cas3_CRISPR-ass_core"/>
</dbReference>
<dbReference type="RefSeq" id="WP_311835162.1">
    <property type="nucleotide sequence ID" value="NZ_JARQBJ010000002.1"/>
</dbReference>
<dbReference type="InterPro" id="IPR001650">
    <property type="entry name" value="Helicase_C-like"/>
</dbReference>
<sequence length="795" mass="90297">MGYIAHFREKDGAEQSLSTHLIETAEIARNNGQSIGIPTLCYLAGILHDSGKYTQKFQSYLLKAKAGEEVKRGSVDHSTYGGKLIRSQKPHTKYELMAMEMIANAIFAHHRSGGLLDFLSGEAAPTSPFIERYLREDLPEFDQVKKRFYREIMPEEKLQLILVQAGQELETLAKARGRITRTDQFYLLKVVYSALLDGDRRNTQLFEMNEPYQEIDRTELFRTLSQRLEATFASFKTGPDTVINRLRQEMADACLVASQRPTGIYSLSIPTGGGKTLSSMRFALNHALAQGKKRIIYIIPYSSIIEQNAAVFRRELADVNREIILEHHANLVQDEETWSEENEKKQALMQDTWDNPIIVTTMVRFLENIYGGSTRNPRRIHQLLDSVLIFDEIQSIPPKCLSMFTSLINFLKDYGKTTTLMCTATQPTLAKRKLPLQLSADAEIVPNLENTNRAFERVKVIDHRRKEGWCAADLSSFAEELLTKERNLLMILNTKKAVREVYQCLKESDRVVYHLSTAMTPAHRNQVLEEMRKGLKAQKPLVCVTTPLIEAGVDISFSCVIRSISGLDSIAQAAGRCNRNGESSTPQPVYLVNPVKELENIDKMPEIKTKAAITELLLNDRNFLKNDTSLLDLQLMAQFFDGYYEQVEKTGESEYLFNGGAQRLFDLVQKNENRKLFYRNSKKMEVPTFLVSSSSTIAKHFKVIDQQGESVLVEYGEGEELVSELSSSADVVLNKAWYQKAQQNSLNLFRHEFDQLVQEGMIRLTAEGVYVLINQGYDQEFGLNIQGDSLLSYGF</sequence>
<dbReference type="Proteomes" id="UP001256711">
    <property type="component" value="Unassembled WGS sequence"/>
</dbReference>
<evidence type="ECO:0000256" key="2">
    <source>
        <dbReference type="ARBA" id="ARBA00009046"/>
    </source>
</evidence>
<dbReference type="GO" id="GO:0046872">
    <property type="term" value="F:metal ion binding"/>
    <property type="evidence" value="ECO:0007669"/>
    <property type="project" value="UniProtKB-KW"/>
</dbReference>
<dbReference type="PROSITE" id="PS51192">
    <property type="entry name" value="HELICASE_ATP_BIND_1"/>
    <property type="match status" value="1"/>
</dbReference>
<dbReference type="CDD" id="cd17930">
    <property type="entry name" value="DEXHc_cas3"/>
    <property type="match status" value="1"/>
</dbReference>
<evidence type="ECO:0000256" key="1">
    <source>
        <dbReference type="ARBA" id="ARBA00006847"/>
    </source>
</evidence>
<gene>
    <name evidence="13" type="primary">cas3</name>
    <name evidence="13" type="ORF">P7H43_04870</name>
</gene>
<feature type="domain" description="Helicase C-terminal" evidence="11">
    <location>
        <begin position="473"/>
        <end position="624"/>
    </location>
</feature>
<dbReference type="AlphaFoldDB" id="A0AAW8U0L8"/>
<dbReference type="GO" id="GO:0004518">
    <property type="term" value="F:nuclease activity"/>
    <property type="evidence" value="ECO:0007669"/>
    <property type="project" value="UniProtKB-KW"/>
</dbReference>
<keyword evidence="5" id="KW-0547">Nucleotide-binding</keyword>
<dbReference type="SMART" id="SM00487">
    <property type="entry name" value="DEXDc"/>
    <property type="match status" value="1"/>
</dbReference>
<dbReference type="InterPro" id="IPR006483">
    <property type="entry name" value="CRISPR-assoc_Cas3_HD"/>
</dbReference>
<evidence type="ECO:0000256" key="3">
    <source>
        <dbReference type="ARBA" id="ARBA00022722"/>
    </source>
</evidence>
<comment type="similarity">
    <text evidence="1">In the N-terminal section; belongs to the CRISPR-associated nuclease Cas3-HD family.</text>
</comment>
<evidence type="ECO:0000259" key="12">
    <source>
        <dbReference type="PROSITE" id="PS51643"/>
    </source>
</evidence>
<evidence type="ECO:0000256" key="9">
    <source>
        <dbReference type="ARBA" id="ARBA00023118"/>
    </source>
</evidence>
<feature type="domain" description="Helicase ATP-binding" evidence="10">
    <location>
        <begin position="267"/>
        <end position="444"/>
    </location>
</feature>
<dbReference type="InterPro" id="IPR027417">
    <property type="entry name" value="P-loop_NTPase"/>
</dbReference>
<dbReference type="GO" id="GO:0003676">
    <property type="term" value="F:nucleic acid binding"/>
    <property type="evidence" value="ECO:0007669"/>
    <property type="project" value="InterPro"/>
</dbReference>
<evidence type="ECO:0000256" key="7">
    <source>
        <dbReference type="ARBA" id="ARBA00022806"/>
    </source>
</evidence>
<dbReference type="Gene3D" id="3.40.50.300">
    <property type="entry name" value="P-loop containing nucleotide triphosphate hydrolases"/>
    <property type="match status" value="2"/>
</dbReference>
<dbReference type="GO" id="GO:0004386">
    <property type="term" value="F:helicase activity"/>
    <property type="evidence" value="ECO:0007669"/>
    <property type="project" value="UniProtKB-KW"/>
</dbReference>
<feature type="domain" description="HD Cas3-type" evidence="12">
    <location>
        <begin position="10"/>
        <end position="201"/>
    </location>
</feature>
<keyword evidence="7" id="KW-0347">Helicase</keyword>
<keyword evidence="3" id="KW-0540">Nuclease</keyword>
<dbReference type="NCBIfam" id="TIGR01596">
    <property type="entry name" value="cas3_HD"/>
    <property type="match status" value="1"/>
</dbReference>
<comment type="caution">
    <text evidence="13">The sequence shown here is derived from an EMBL/GenBank/DDBJ whole genome shotgun (WGS) entry which is preliminary data.</text>
</comment>
<keyword evidence="6" id="KW-0378">Hydrolase</keyword>
<dbReference type="InterPro" id="IPR014001">
    <property type="entry name" value="Helicase_ATP-bd"/>
</dbReference>
<evidence type="ECO:0000256" key="8">
    <source>
        <dbReference type="ARBA" id="ARBA00022840"/>
    </source>
</evidence>
<evidence type="ECO:0000259" key="10">
    <source>
        <dbReference type="PROSITE" id="PS51192"/>
    </source>
</evidence>
<evidence type="ECO:0000256" key="4">
    <source>
        <dbReference type="ARBA" id="ARBA00022723"/>
    </source>
</evidence>
<dbReference type="PROSITE" id="PS51194">
    <property type="entry name" value="HELICASE_CTER"/>
    <property type="match status" value="1"/>
</dbReference>
<comment type="similarity">
    <text evidence="2">In the central section; belongs to the CRISPR-associated helicase Cas3 family.</text>
</comment>
<accession>A0AAW8U0L8</accession>
<dbReference type="InterPro" id="IPR054712">
    <property type="entry name" value="Cas3-like_dom"/>
</dbReference>
<dbReference type="InterPro" id="IPR038257">
    <property type="entry name" value="CRISPR-assoc_Cas3_HD_sf"/>
</dbReference>
<evidence type="ECO:0000313" key="14">
    <source>
        <dbReference type="Proteomes" id="UP001256711"/>
    </source>
</evidence>